<name>A0A326UE46_THEHA</name>
<dbReference type="GO" id="GO:0045892">
    <property type="term" value="P:negative regulation of DNA-templated transcription"/>
    <property type="evidence" value="ECO:0007669"/>
    <property type="project" value="InterPro"/>
</dbReference>
<evidence type="ECO:0000313" key="6">
    <source>
        <dbReference type="EMBL" id="PZW28045.1"/>
    </source>
</evidence>
<proteinExistence type="predicted"/>
<dbReference type="Pfam" id="PF00440">
    <property type="entry name" value="TetR_N"/>
    <property type="match status" value="1"/>
</dbReference>
<dbReference type="Pfam" id="PF02909">
    <property type="entry name" value="TetR_C_1"/>
    <property type="match status" value="1"/>
</dbReference>
<evidence type="ECO:0000256" key="2">
    <source>
        <dbReference type="ARBA" id="ARBA00023125"/>
    </source>
</evidence>
<evidence type="ECO:0000259" key="5">
    <source>
        <dbReference type="PROSITE" id="PS50977"/>
    </source>
</evidence>
<dbReference type="InterPro" id="IPR004111">
    <property type="entry name" value="Repressor_TetR_C"/>
</dbReference>
<reference evidence="6 7" key="1">
    <citation type="submission" date="2018-06" db="EMBL/GenBank/DDBJ databases">
        <title>Genomic Encyclopedia of Archaeal and Bacterial Type Strains, Phase II (KMG-II): from individual species to whole genera.</title>
        <authorList>
            <person name="Goeker M."/>
        </authorList>
    </citation>
    <scope>NUCLEOTIDE SEQUENCE [LARGE SCALE GENOMIC DNA]</scope>
    <source>
        <strain evidence="6 7">ATCC BAA-1881</strain>
    </source>
</reference>
<dbReference type="PANTHER" id="PTHR30055:SF151">
    <property type="entry name" value="TRANSCRIPTIONAL REGULATORY PROTEIN"/>
    <property type="match status" value="1"/>
</dbReference>
<dbReference type="InterPro" id="IPR009057">
    <property type="entry name" value="Homeodomain-like_sf"/>
</dbReference>
<dbReference type="GO" id="GO:0000976">
    <property type="term" value="F:transcription cis-regulatory region binding"/>
    <property type="evidence" value="ECO:0007669"/>
    <property type="project" value="TreeGrafter"/>
</dbReference>
<feature type="domain" description="HTH tetR-type" evidence="5">
    <location>
        <begin position="30"/>
        <end position="90"/>
    </location>
</feature>
<keyword evidence="1" id="KW-0805">Transcription regulation</keyword>
<dbReference type="OrthoDB" id="2570341at2"/>
<evidence type="ECO:0000256" key="3">
    <source>
        <dbReference type="ARBA" id="ARBA00023163"/>
    </source>
</evidence>
<dbReference type="Proteomes" id="UP000248806">
    <property type="component" value="Unassembled WGS sequence"/>
</dbReference>
<organism evidence="6 7">
    <name type="scientific">Thermosporothrix hazakensis</name>
    <dbReference type="NCBI Taxonomy" id="644383"/>
    <lineage>
        <taxon>Bacteria</taxon>
        <taxon>Bacillati</taxon>
        <taxon>Chloroflexota</taxon>
        <taxon>Ktedonobacteria</taxon>
        <taxon>Ktedonobacterales</taxon>
        <taxon>Thermosporotrichaceae</taxon>
        <taxon>Thermosporothrix</taxon>
    </lineage>
</organism>
<comment type="caution">
    <text evidence="6">The sequence shown here is derived from an EMBL/GenBank/DDBJ whole genome shotgun (WGS) entry which is preliminary data.</text>
</comment>
<gene>
    <name evidence="6" type="ORF">EI42_03423</name>
</gene>
<dbReference type="AlphaFoldDB" id="A0A326UE46"/>
<dbReference type="GO" id="GO:0003700">
    <property type="term" value="F:DNA-binding transcription factor activity"/>
    <property type="evidence" value="ECO:0007669"/>
    <property type="project" value="TreeGrafter"/>
</dbReference>
<dbReference type="Gene3D" id="1.10.357.10">
    <property type="entry name" value="Tetracycline Repressor, domain 2"/>
    <property type="match status" value="1"/>
</dbReference>
<sequence>MEYSGKGDPQRSIELLWGKRKSPSRGPVPNLSVERIVQTAIALADAEGLTALSMRRVAERLGVGVMSLYTYVPGKAELLDVMLDTAIGEEKLPTSIEGTWRPRLELRAREDWQLYQRHPWMLQVSTVRSLLGPNETMLYEATLQAIRDTGLTGKERISVVDLIIGYVRGAAKGAIEAALAAQQTGQDDAQWWQEREPLLDQFFSPERFPAITEIAHEGAFYPSGDADTYYLQWAIDDFEFGLQRVLDGIEAFIQKRQESVH</sequence>
<dbReference type="InterPro" id="IPR001647">
    <property type="entry name" value="HTH_TetR"/>
</dbReference>
<keyword evidence="7" id="KW-1185">Reference proteome</keyword>
<dbReference type="SUPFAM" id="SSF46689">
    <property type="entry name" value="Homeodomain-like"/>
    <property type="match status" value="1"/>
</dbReference>
<keyword evidence="3" id="KW-0804">Transcription</keyword>
<dbReference type="RefSeq" id="WP_111323788.1">
    <property type="nucleotide sequence ID" value="NZ_BIFX01000003.1"/>
</dbReference>
<dbReference type="InterPro" id="IPR036271">
    <property type="entry name" value="Tet_transcr_reg_TetR-rel_C_sf"/>
</dbReference>
<dbReference type="InterPro" id="IPR050109">
    <property type="entry name" value="HTH-type_TetR-like_transc_reg"/>
</dbReference>
<dbReference type="Gene3D" id="1.10.10.60">
    <property type="entry name" value="Homeodomain-like"/>
    <property type="match status" value="1"/>
</dbReference>
<dbReference type="PANTHER" id="PTHR30055">
    <property type="entry name" value="HTH-TYPE TRANSCRIPTIONAL REGULATOR RUTR"/>
    <property type="match status" value="1"/>
</dbReference>
<evidence type="ECO:0000256" key="1">
    <source>
        <dbReference type="ARBA" id="ARBA00023015"/>
    </source>
</evidence>
<dbReference type="EMBL" id="QKUF01000011">
    <property type="protein sequence ID" value="PZW28045.1"/>
    <property type="molecule type" value="Genomic_DNA"/>
</dbReference>
<evidence type="ECO:0000256" key="4">
    <source>
        <dbReference type="PROSITE-ProRule" id="PRU00335"/>
    </source>
</evidence>
<feature type="DNA-binding region" description="H-T-H motif" evidence="4">
    <location>
        <begin position="53"/>
        <end position="72"/>
    </location>
</feature>
<accession>A0A326UE46</accession>
<evidence type="ECO:0000313" key="7">
    <source>
        <dbReference type="Proteomes" id="UP000248806"/>
    </source>
</evidence>
<keyword evidence="2 4" id="KW-0238">DNA-binding</keyword>
<protein>
    <submittedName>
        <fullName evidence="6">TetR family transcriptional regulator</fullName>
    </submittedName>
</protein>
<dbReference type="SUPFAM" id="SSF48498">
    <property type="entry name" value="Tetracyclin repressor-like, C-terminal domain"/>
    <property type="match status" value="1"/>
</dbReference>
<dbReference type="PROSITE" id="PS50977">
    <property type="entry name" value="HTH_TETR_2"/>
    <property type="match status" value="1"/>
</dbReference>